<feature type="transmembrane region" description="Helical" evidence="7">
    <location>
        <begin position="104"/>
        <end position="125"/>
    </location>
</feature>
<dbReference type="Pfam" id="PF00230">
    <property type="entry name" value="MIP"/>
    <property type="match status" value="1"/>
</dbReference>
<organism evidence="8 9">
    <name type="scientific">candidate division GN15 bacterium</name>
    <dbReference type="NCBI Taxonomy" id="2072418"/>
    <lineage>
        <taxon>Bacteria</taxon>
        <taxon>candidate division GN15</taxon>
    </lineage>
</organism>
<keyword evidence="6" id="KW-0813">Transport</keyword>
<evidence type="ECO:0000256" key="3">
    <source>
        <dbReference type="ARBA" id="ARBA00022692"/>
    </source>
</evidence>
<dbReference type="InterPro" id="IPR000425">
    <property type="entry name" value="MIP"/>
</dbReference>
<evidence type="ECO:0000256" key="6">
    <source>
        <dbReference type="RuleBase" id="RU000477"/>
    </source>
</evidence>
<dbReference type="GO" id="GO:0015250">
    <property type="term" value="F:water channel activity"/>
    <property type="evidence" value="ECO:0007669"/>
    <property type="project" value="TreeGrafter"/>
</dbReference>
<feature type="transmembrane region" description="Helical" evidence="7">
    <location>
        <begin position="55"/>
        <end position="77"/>
    </location>
</feature>
<dbReference type="Gene3D" id="1.20.1080.10">
    <property type="entry name" value="Glycerol uptake facilitator protein"/>
    <property type="match status" value="1"/>
</dbReference>
<dbReference type="SUPFAM" id="SSF81338">
    <property type="entry name" value="Aquaporin-like"/>
    <property type="match status" value="1"/>
</dbReference>
<feature type="transmembrane region" description="Helical" evidence="7">
    <location>
        <begin position="145"/>
        <end position="166"/>
    </location>
</feature>
<evidence type="ECO:0000256" key="5">
    <source>
        <dbReference type="ARBA" id="ARBA00023136"/>
    </source>
</evidence>
<dbReference type="GO" id="GO:0005886">
    <property type="term" value="C:plasma membrane"/>
    <property type="evidence" value="ECO:0007669"/>
    <property type="project" value="TreeGrafter"/>
</dbReference>
<feature type="transmembrane region" description="Helical" evidence="7">
    <location>
        <begin position="217"/>
        <end position="234"/>
    </location>
</feature>
<gene>
    <name evidence="8" type="ORF">C3F09_06015</name>
</gene>
<feature type="transmembrane region" description="Helical" evidence="7">
    <location>
        <begin position="178"/>
        <end position="197"/>
    </location>
</feature>
<protein>
    <recommendedName>
        <fullName evidence="10">Aquaporin family protein</fullName>
    </recommendedName>
</protein>
<dbReference type="PANTHER" id="PTHR19139">
    <property type="entry name" value="AQUAPORIN TRANSPORTER"/>
    <property type="match status" value="1"/>
</dbReference>
<feature type="transmembrane region" description="Helical" evidence="7">
    <location>
        <begin position="21"/>
        <end position="43"/>
    </location>
</feature>
<dbReference type="InterPro" id="IPR023271">
    <property type="entry name" value="Aquaporin-like"/>
</dbReference>
<accession>A0A855X6F8</accession>
<keyword evidence="5 7" id="KW-0472">Membrane</keyword>
<keyword evidence="3 6" id="KW-0812">Transmembrane</keyword>
<dbReference type="EMBL" id="PQAP01000072">
    <property type="protein sequence ID" value="PWB72844.1"/>
    <property type="molecule type" value="Genomic_DNA"/>
</dbReference>
<evidence type="ECO:0000256" key="7">
    <source>
        <dbReference type="SAM" id="Phobius"/>
    </source>
</evidence>
<sequence length="284" mass="30932">MHRGKDAHTCVRRGLVHAFASEFIGTALLVLVGLSVVIAMFGAGSPLIALLPDPGLRRLITGFLFGTTGALIAVSYVGKVSGAHINPIVTLAFWKLGKMRGLNVVIYIFAQCAGAIVGAVPLLLWGKVGGSVAFGATVPGPDFGIWIPLAGELITTFALVIGLLVFIGHRRLKTWTPLLFPFLYAVMVYLEAPISGTSTNPARSLGPAVISGEWRGWWIYFAGPMLGAWIATEIHRRSVLRRLEIEVAKIYHFGHDPHGIFRHRSGQHIGRDRYKEMGIETKRF</sequence>
<reference evidence="8 9" key="1">
    <citation type="journal article" date="2018" name="ISME J.">
        <title>A methanotrophic archaeon couples anaerobic oxidation of methane to Fe(III) reduction.</title>
        <authorList>
            <person name="Cai C."/>
            <person name="Leu A.O."/>
            <person name="Xie G.J."/>
            <person name="Guo J."/>
            <person name="Feng Y."/>
            <person name="Zhao J.X."/>
            <person name="Tyson G.W."/>
            <person name="Yuan Z."/>
            <person name="Hu S."/>
        </authorList>
    </citation>
    <scope>NUCLEOTIDE SEQUENCE [LARGE SCALE GENOMIC DNA]</scope>
    <source>
        <strain evidence="8">FeB_12</strain>
    </source>
</reference>
<dbReference type="PANTHER" id="PTHR19139:SF199">
    <property type="entry name" value="MIP17260P"/>
    <property type="match status" value="1"/>
</dbReference>
<evidence type="ECO:0000313" key="9">
    <source>
        <dbReference type="Proteomes" id="UP000250918"/>
    </source>
</evidence>
<dbReference type="AlphaFoldDB" id="A0A855X6F8"/>
<proteinExistence type="inferred from homology"/>
<comment type="similarity">
    <text evidence="2 6">Belongs to the MIP/aquaporin (TC 1.A.8) family.</text>
</comment>
<evidence type="ECO:0000256" key="4">
    <source>
        <dbReference type="ARBA" id="ARBA00022989"/>
    </source>
</evidence>
<evidence type="ECO:0008006" key="10">
    <source>
        <dbReference type="Google" id="ProtNLM"/>
    </source>
</evidence>
<dbReference type="InterPro" id="IPR034294">
    <property type="entry name" value="Aquaporin_transptr"/>
</dbReference>
<comment type="subcellular location">
    <subcellularLocation>
        <location evidence="1">Membrane</location>
        <topology evidence="1">Multi-pass membrane protein</topology>
    </subcellularLocation>
</comment>
<dbReference type="PRINTS" id="PR00783">
    <property type="entry name" value="MINTRINSICP"/>
</dbReference>
<dbReference type="Proteomes" id="UP000250918">
    <property type="component" value="Unassembled WGS sequence"/>
</dbReference>
<evidence type="ECO:0000256" key="2">
    <source>
        <dbReference type="ARBA" id="ARBA00006175"/>
    </source>
</evidence>
<comment type="caution">
    <text evidence="8">The sequence shown here is derived from an EMBL/GenBank/DDBJ whole genome shotgun (WGS) entry which is preliminary data.</text>
</comment>
<keyword evidence="4 7" id="KW-1133">Transmembrane helix</keyword>
<evidence type="ECO:0000313" key="8">
    <source>
        <dbReference type="EMBL" id="PWB72844.1"/>
    </source>
</evidence>
<evidence type="ECO:0000256" key="1">
    <source>
        <dbReference type="ARBA" id="ARBA00004141"/>
    </source>
</evidence>
<name>A0A855X6F8_9BACT</name>